<dbReference type="PROSITE" id="PS51831">
    <property type="entry name" value="HD"/>
    <property type="match status" value="1"/>
</dbReference>
<evidence type="ECO:0000259" key="2">
    <source>
        <dbReference type="PROSITE" id="PS51831"/>
    </source>
</evidence>
<reference evidence="3" key="1">
    <citation type="submission" date="2025-08" db="UniProtKB">
        <authorList>
            <consortium name="Ensembl"/>
        </authorList>
    </citation>
    <scope>IDENTIFICATION</scope>
</reference>
<name>A0A8C1J6Z1_CYPCA</name>
<dbReference type="SMART" id="SM00471">
    <property type="entry name" value="HDc"/>
    <property type="match status" value="1"/>
</dbReference>
<dbReference type="InterPro" id="IPR003607">
    <property type="entry name" value="HD/PDEase_dom"/>
</dbReference>
<dbReference type="GO" id="GO:0045088">
    <property type="term" value="P:regulation of innate immune response"/>
    <property type="evidence" value="ECO:0007669"/>
    <property type="project" value="TreeGrafter"/>
</dbReference>
<dbReference type="GO" id="GO:0051607">
    <property type="term" value="P:defense response to virus"/>
    <property type="evidence" value="ECO:0007669"/>
    <property type="project" value="TreeGrafter"/>
</dbReference>
<evidence type="ECO:0000313" key="4">
    <source>
        <dbReference type="Proteomes" id="UP000694427"/>
    </source>
</evidence>
<dbReference type="AlphaFoldDB" id="A0A8C1J6Z1"/>
<evidence type="ECO:0000256" key="1">
    <source>
        <dbReference type="ARBA" id="ARBA00005776"/>
    </source>
</evidence>
<dbReference type="InterPro" id="IPR006674">
    <property type="entry name" value="HD_domain"/>
</dbReference>
<comment type="similarity">
    <text evidence="1">Belongs to the SAMHD1 family.</text>
</comment>
<dbReference type="Gene3D" id="3.30.70.2760">
    <property type="match status" value="1"/>
</dbReference>
<dbReference type="Ensembl" id="ENSCCRT00010030691.1">
    <property type="protein sequence ID" value="ENSCCRP00010027973.1"/>
    <property type="gene ID" value="ENSCCRG00010011924.1"/>
</dbReference>
<dbReference type="InterPro" id="IPR050135">
    <property type="entry name" value="dGTPase-like"/>
</dbReference>
<sequence length="474" mass="54351">SQSCDKLHPLLVKIIDTPQFQRLRHLKQLGALSLVYPGGTHTRFEHSLGVAYLAGCLVKTLDINQPELNITPGDMLCVQIAGLCHDLGHGPLSHLFDGKFIASTRPGKFKSFSHEKGSIDLFRNLVEDNGLREEMENYGLNPGEDLRFIEELIMGVEASVAMWPENRARPENKSFLYEIVANKQNGVDVDKWDYLARDAYHLGIQNSFDYQCLLKSARVCEVEIGQRNVQSVHDIYDMFYTRYTLHRQALQHKVGFVIDERMKDVLVEADGHLQISAAIDNMAKYTRLTDDIFEEIRHSSEPGLNGAKAILDKIAHRCLPKFVGEARLKESRRDTSKFMYVLKNVYIKLKKKKKSSFSGSLLPHGLIWLLFQDLDMGFGIVGGNLLDNVYFYNKRDLNTAFSIQSYQVSSLKPVKFHERLVRVYCTDMDQRDAEWHFREWCRINRQIIDYHEPVSNNDNPGNTYCATMCGVNCF</sequence>
<dbReference type="Proteomes" id="UP000694427">
    <property type="component" value="Unplaced"/>
</dbReference>
<evidence type="ECO:0000313" key="3">
    <source>
        <dbReference type="Ensembl" id="ENSCCRP00010027973.1"/>
    </source>
</evidence>
<dbReference type="CDD" id="cd00077">
    <property type="entry name" value="HDc"/>
    <property type="match status" value="1"/>
</dbReference>
<dbReference type="SUPFAM" id="SSF109604">
    <property type="entry name" value="HD-domain/PDEase-like"/>
    <property type="match status" value="1"/>
</dbReference>
<dbReference type="GO" id="GO:0008832">
    <property type="term" value="F:dGTPase activity"/>
    <property type="evidence" value="ECO:0007669"/>
    <property type="project" value="TreeGrafter"/>
</dbReference>
<reference evidence="3" key="2">
    <citation type="submission" date="2025-09" db="UniProtKB">
        <authorList>
            <consortium name="Ensembl"/>
        </authorList>
    </citation>
    <scope>IDENTIFICATION</scope>
</reference>
<dbReference type="Pfam" id="PF01966">
    <property type="entry name" value="HD"/>
    <property type="match status" value="1"/>
</dbReference>
<dbReference type="PANTHER" id="PTHR11373">
    <property type="entry name" value="DEOXYNUCLEOSIDE TRIPHOSPHATE TRIPHOSPHOHYDROLASE"/>
    <property type="match status" value="1"/>
</dbReference>
<dbReference type="GO" id="GO:0005634">
    <property type="term" value="C:nucleus"/>
    <property type="evidence" value="ECO:0007669"/>
    <property type="project" value="TreeGrafter"/>
</dbReference>
<dbReference type="PANTHER" id="PTHR11373:SF4">
    <property type="entry name" value="DEOXYNUCLEOSIDE TRIPHOSPHATE TRIPHOSPHOHYDROLASE SAMHD1"/>
    <property type="match status" value="1"/>
</dbReference>
<proteinExistence type="inferred from homology"/>
<dbReference type="GO" id="GO:0006203">
    <property type="term" value="P:dGTP catabolic process"/>
    <property type="evidence" value="ECO:0007669"/>
    <property type="project" value="TreeGrafter"/>
</dbReference>
<dbReference type="Gene3D" id="1.10.3210.10">
    <property type="entry name" value="Hypothetical protein af1432"/>
    <property type="match status" value="1"/>
</dbReference>
<keyword evidence="4" id="KW-1185">Reference proteome</keyword>
<protein>
    <recommendedName>
        <fullName evidence="2">HD domain-containing protein</fullName>
    </recommendedName>
</protein>
<accession>A0A8C1J6Z1</accession>
<feature type="domain" description="HD" evidence="2">
    <location>
        <begin position="43"/>
        <end position="195"/>
    </location>
</feature>
<organism evidence="3 4">
    <name type="scientific">Cyprinus carpio</name>
    <name type="common">Common carp</name>
    <dbReference type="NCBI Taxonomy" id="7962"/>
    <lineage>
        <taxon>Eukaryota</taxon>
        <taxon>Metazoa</taxon>
        <taxon>Chordata</taxon>
        <taxon>Craniata</taxon>
        <taxon>Vertebrata</taxon>
        <taxon>Euteleostomi</taxon>
        <taxon>Actinopterygii</taxon>
        <taxon>Neopterygii</taxon>
        <taxon>Teleostei</taxon>
        <taxon>Ostariophysi</taxon>
        <taxon>Cypriniformes</taxon>
        <taxon>Cyprinidae</taxon>
        <taxon>Cyprininae</taxon>
        <taxon>Cyprinus</taxon>
    </lineage>
</organism>